<accession>A0A507CD81</accession>
<reference evidence="5 6" key="1">
    <citation type="journal article" date="2019" name="Sci. Rep.">
        <title>Comparative genomics of chytrid fungi reveal insights into the obligate biotrophic and pathogenic lifestyle of Synchytrium endobioticum.</title>
        <authorList>
            <person name="van de Vossenberg B.T.L.H."/>
            <person name="Warris S."/>
            <person name="Nguyen H.D.T."/>
            <person name="van Gent-Pelzer M.P.E."/>
            <person name="Joly D.L."/>
            <person name="van de Geest H.C."/>
            <person name="Bonants P.J.M."/>
            <person name="Smith D.S."/>
            <person name="Levesque C.A."/>
            <person name="van der Lee T.A.J."/>
        </authorList>
    </citation>
    <scope>NUCLEOTIDE SEQUENCE [LARGE SCALE GENOMIC DNA]</scope>
    <source>
        <strain evidence="5 6">JEL517</strain>
    </source>
</reference>
<dbReference type="GO" id="GO:0022857">
    <property type="term" value="F:transmembrane transporter activity"/>
    <property type="evidence" value="ECO:0007669"/>
    <property type="project" value="InterPro"/>
</dbReference>
<dbReference type="Proteomes" id="UP000319731">
    <property type="component" value="Unassembled WGS sequence"/>
</dbReference>
<evidence type="ECO:0000313" key="6">
    <source>
        <dbReference type="Proteomes" id="UP000319731"/>
    </source>
</evidence>
<feature type="domain" description="Major facilitator superfamily (MFS) profile" evidence="4">
    <location>
        <begin position="51"/>
        <end position="494"/>
    </location>
</feature>
<dbReference type="RefSeq" id="XP_031026391.1">
    <property type="nucleotide sequence ID" value="XM_031167726.1"/>
</dbReference>
<evidence type="ECO:0000256" key="2">
    <source>
        <dbReference type="ARBA" id="ARBA00006727"/>
    </source>
</evidence>
<feature type="transmembrane region" description="Helical" evidence="3">
    <location>
        <begin position="142"/>
        <end position="163"/>
    </location>
</feature>
<dbReference type="GeneID" id="42003023"/>
<feature type="transmembrane region" description="Helical" evidence="3">
    <location>
        <begin position="366"/>
        <end position="383"/>
    </location>
</feature>
<comment type="subcellular location">
    <subcellularLocation>
        <location evidence="1">Membrane</location>
        <topology evidence="1">Multi-pass membrane protein</topology>
    </subcellularLocation>
</comment>
<keyword evidence="3" id="KW-1133">Transmembrane helix</keyword>
<gene>
    <name evidence="5" type="ORF">SmJEL517_g01798</name>
</gene>
<dbReference type="GO" id="GO:0016020">
    <property type="term" value="C:membrane"/>
    <property type="evidence" value="ECO:0007669"/>
    <property type="project" value="UniProtKB-SubCell"/>
</dbReference>
<dbReference type="SUPFAM" id="SSF103473">
    <property type="entry name" value="MFS general substrate transporter"/>
    <property type="match status" value="1"/>
</dbReference>
<keyword evidence="3" id="KW-0472">Membrane</keyword>
<name>A0A507CD81_9FUNG</name>
<comment type="caution">
    <text evidence="5">The sequence shown here is derived from an EMBL/GenBank/DDBJ whole genome shotgun (WGS) entry which is preliminary data.</text>
</comment>
<feature type="transmembrane region" description="Helical" evidence="3">
    <location>
        <begin position="183"/>
        <end position="203"/>
    </location>
</feature>
<sequence>MGIRDSILGWYNNTTLIRSDAQIEREQYLLGTLGIRAGPKFNRWTLLPAAVLVQLSVGSLYAWSNYNSPLDSLMWGAANFKANPGLAQAPNVFYVAVGLFGVSAATLGPWLERAGPVKALLLGISLFLIGHVVAAVGCFTGIYALVFLGYGGISGIGFGLTYISPVSPLQKWFPDWRGLASGFAVAGFGGGTLVASYFISYLITTYGVGYSFLVTGITYAVVMLLCVPFFRVPPPGYQVGAINVNVVKGEAAINAEHAASVTEKDLKSAESGVLVVDEPAVKTNLFSSRDLLQLIFSADFIFMYIMLMGNSITGLLIVSRLSNMVQQLFGKPAYEGTTMVAINSLVNMTGRIGFSTMSDYFGRRPMFIFTLSCQIACIYGILASAQAGIYGAFLFCIFLATMCYGAGFGLIPAFLADQFGGKMTGATHGFILTAWSFDGVIGGLIFTAIYNNNIVHVPGSTLVDPVSYQVDFYWVSAVVIIGWLTTVFLVRTDLKTRFQPKRAGELMRSRLFGRLFLVGSFGIKAVSKEQEDAEWAEWLEKAKRGEVVVGKLSNGGRP</sequence>
<evidence type="ECO:0000256" key="3">
    <source>
        <dbReference type="SAM" id="Phobius"/>
    </source>
</evidence>
<keyword evidence="3" id="KW-0812">Transmembrane</keyword>
<dbReference type="AlphaFoldDB" id="A0A507CD81"/>
<feature type="transmembrane region" description="Helical" evidence="3">
    <location>
        <begin position="428"/>
        <end position="450"/>
    </location>
</feature>
<dbReference type="PANTHER" id="PTHR11360">
    <property type="entry name" value="MONOCARBOXYLATE TRANSPORTER"/>
    <property type="match status" value="1"/>
</dbReference>
<dbReference type="Gene3D" id="1.20.1250.20">
    <property type="entry name" value="MFS general substrate transporter like domains"/>
    <property type="match status" value="2"/>
</dbReference>
<feature type="transmembrane region" description="Helical" evidence="3">
    <location>
        <begin position="119"/>
        <end position="136"/>
    </location>
</feature>
<feature type="transmembrane region" description="Helical" evidence="3">
    <location>
        <begin position="92"/>
        <end position="112"/>
    </location>
</feature>
<dbReference type="InterPro" id="IPR011701">
    <property type="entry name" value="MFS"/>
</dbReference>
<dbReference type="CDD" id="cd17353">
    <property type="entry name" value="MFS_OFA_like"/>
    <property type="match status" value="1"/>
</dbReference>
<protein>
    <recommendedName>
        <fullName evidence="4">Major facilitator superfamily (MFS) profile domain-containing protein</fullName>
    </recommendedName>
</protein>
<dbReference type="InterPro" id="IPR020846">
    <property type="entry name" value="MFS_dom"/>
</dbReference>
<keyword evidence="6" id="KW-1185">Reference proteome</keyword>
<feature type="transmembrane region" description="Helical" evidence="3">
    <location>
        <begin position="470"/>
        <end position="490"/>
    </location>
</feature>
<dbReference type="InterPro" id="IPR050327">
    <property type="entry name" value="Proton-linked_MCT"/>
</dbReference>
<evidence type="ECO:0000259" key="4">
    <source>
        <dbReference type="PROSITE" id="PS50850"/>
    </source>
</evidence>
<evidence type="ECO:0000313" key="5">
    <source>
        <dbReference type="EMBL" id="TPX36006.1"/>
    </source>
</evidence>
<dbReference type="OrthoDB" id="410267at2759"/>
<dbReference type="InterPro" id="IPR036259">
    <property type="entry name" value="MFS_trans_sf"/>
</dbReference>
<organism evidence="5 6">
    <name type="scientific">Synchytrium microbalum</name>
    <dbReference type="NCBI Taxonomy" id="1806994"/>
    <lineage>
        <taxon>Eukaryota</taxon>
        <taxon>Fungi</taxon>
        <taxon>Fungi incertae sedis</taxon>
        <taxon>Chytridiomycota</taxon>
        <taxon>Chytridiomycota incertae sedis</taxon>
        <taxon>Chytridiomycetes</taxon>
        <taxon>Synchytriales</taxon>
        <taxon>Synchytriaceae</taxon>
        <taxon>Synchytrium</taxon>
    </lineage>
</organism>
<feature type="transmembrane region" description="Helical" evidence="3">
    <location>
        <begin position="291"/>
        <end position="317"/>
    </location>
</feature>
<dbReference type="EMBL" id="QEAO01000006">
    <property type="protein sequence ID" value="TPX36006.1"/>
    <property type="molecule type" value="Genomic_DNA"/>
</dbReference>
<feature type="transmembrane region" description="Helical" evidence="3">
    <location>
        <begin position="209"/>
        <end position="230"/>
    </location>
</feature>
<evidence type="ECO:0000256" key="1">
    <source>
        <dbReference type="ARBA" id="ARBA00004141"/>
    </source>
</evidence>
<dbReference type="PROSITE" id="PS50850">
    <property type="entry name" value="MFS"/>
    <property type="match status" value="1"/>
</dbReference>
<feature type="transmembrane region" description="Helical" evidence="3">
    <location>
        <begin position="389"/>
        <end position="416"/>
    </location>
</feature>
<dbReference type="Pfam" id="PF07690">
    <property type="entry name" value="MFS_1"/>
    <property type="match status" value="1"/>
</dbReference>
<dbReference type="PANTHER" id="PTHR11360:SF317">
    <property type="entry name" value="MAJOR FACILITATOR SUPERFAMILY (MFS) PROFILE DOMAIN-CONTAINING PROTEIN-RELATED"/>
    <property type="match status" value="1"/>
</dbReference>
<proteinExistence type="inferred from homology"/>
<comment type="similarity">
    <text evidence="2">Belongs to the major facilitator superfamily. Monocarboxylate porter (TC 2.A.1.13) family.</text>
</comment>